<evidence type="ECO:0000256" key="1">
    <source>
        <dbReference type="ARBA" id="ARBA00001966"/>
    </source>
</evidence>
<dbReference type="Pfam" id="PF04055">
    <property type="entry name" value="Radical_SAM"/>
    <property type="match status" value="1"/>
</dbReference>
<dbReference type="GO" id="GO:0046872">
    <property type="term" value="F:metal ion binding"/>
    <property type="evidence" value="ECO:0007669"/>
    <property type="project" value="UniProtKB-KW"/>
</dbReference>
<evidence type="ECO:0000256" key="4">
    <source>
        <dbReference type="ARBA" id="ARBA00023004"/>
    </source>
</evidence>
<dbReference type="SFLD" id="SFLDS00029">
    <property type="entry name" value="Radical_SAM"/>
    <property type="match status" value="1"/>
</dbReference>
<reference evidence="7" key="1">
    <citation type="submission" date="2018-01" db="EMBL/GenBank/DDBJ databases">
        <authorList>
            <person name="Regsiter A."/>
            <person name="William W."/>
        </authorList>
    </citation>
    <scope>NUCLEOTIDE SEQUENCE</scope>
    <source>
        <strain evidence="7">TRIP AH-1</strain>
    </source>
</reference>
<dbReference type="AlphaFoldDB" id="A0A445N3Y5"/>
<dbReference type="InterPro" id="IPR007197">
    <property type="entry name" value="rSAM"/>
</dbReference>
<dbReference type="InterPro" id="IPR051198">
    <property type="entry name" value="BchE-like"/>
</dbReference>
<feature type="domain" description="Elp3/MiaA/NifB-like radical SAM core" evidence="6">
    <location>
        <begin position="235"/>
        <end position="440"/>
    </location>
</feature>
<comment type="cofactor">
    <cofactor evidence="1">
        <name>[4Fe-4S] cluster</name>
        <dbReference type="ChEBI" id="CHEBI:49883"/>
    </cofactor>
</comment>
<dbReference type="InterPro" id="IPR058240">
    <property type="entry name" value="rSAM_sf"/>
</dbReference>
<evidence type="ECO:0000259" key="6">
    <source>
        <dbReference type="SMART" id="SM00729"/>
    </source>
</evidence>
<evidence type="ECO:0000313" key="7">
    <source>
        <dbReference type="EMBL" id="SPD76430.1"/>
    </source>
</evidence>
<dbReference type="EMBL" id="OJIN01000240">
    <property type="protein sequence ID" value="SPD76430.1"/>
    <property type="molecule type" value="Genomic_DNA"/>
</dbReference>
<protein>
    <submittedName>
        <fullName evidence="7">Radical SAM domain protein</fullName>
    </submittedName>
</protein>
<keyword evidence="3" id="KW-0479">Metal-binding</keyword>
<dbReference type="GO" id="GO:0005829">
    <property type="term" value="C:cytosol"/>
    <property type="evidence" value="ECO:0007669"/>
    <property type="project" value="TreeGrafter"/>
</dbReference>
<proteinExistence type="predicted"/>
<dbReference type="PANTHER" id="PTHR43409">
    <property type="entry name" value="ANAEROBIC MAGNESIUM-PROTOPORPHYRIN IX MONOMETHYL ESTER CYCLASE-RELATED"/>
    <property type="match status" value="1"/>
</dbReference>
<keyword evidence="5" id="KW-0411">Iron-sulfur</keyword>
<name>A0A445N3Y5_9BACT</name>
<evidence type="ECO:0000256" key="5">
    <source>
        <dbReference type="ARBA" id="ARBA00023014"/>
    </source>
</evidence>
<evidence type="ECO:0000256" key="2">
    <source>
        <dbReference type="ARBA" id="ARBA00022691"/>
    </source>
</evidence>
<dbReference type="InterPro" id="IPR006638">
    <property type="entry name" value="Elp3/MiaA/NifB-like_rSAM"/>
</dbReference>
<dbReference type="CDD" id="cd01335">
    <property type="entry name" value="Radical_SAM"/>
    <property type="match status" value="1"/>
</dbReference>
<dbReference type="PANTHER" id="PTHR43409:SF7">
    <property type="entry name" value="BLL1977 PROTEIN"/>
    <property type="match status" value="1"/>
</dbReference>
<sequence length="508" mass="56348">MAKILGALRENSVSCTVIDANLEGICHLLGGPVASTDTWSGRACRNIDINLKSLRSWAVYSNPDKYKRAVMDVNRLLHMAGRDYGVDITLSNYSSPSLLPVRSSDLLKAAECFDKNPFFPYFKKRLTESFLQHQPDIVGFSINFFSQALCAFAMAGFIKNLAPNILIVLGGGLITSWMNIPGFKNPFNGIADQLVSGPGEAALLSMCRQETSCRSSGNRYDYGDFNLNQYLSPGPVLPYSGSRGCYWKKCAFCPEQAENSAYVPSEPHDVIEDIHRLKRMISPCLIHFVDNALSPKLLKHLAENPLGTPWYGFARITPHLTDPDFVRGLKDSGCVMLKLGIESGDQAVLDDLQKGIDITTASNALRTIKAASIATYVYLLFGTPQENGSSAAMTLDFTLAHAEFIDFLNLAVFNLPAYSKEAEGLSTVPFYQGDLSLYREFIHPKGWNRNMVRQFIAKQFKRKTLIKSILHNDPPFFTSNHAPFFKGVLTFPHWGKIAGKFDNGEFCG</sequence>
<dbReference type="SFLD" id="SFLDG01082">
    <property type="entry name" value="B12-binding_domain_containing"/>
    <property type="match status" value="1"/>
</dbReference>
<keyword evidence="2" id="KW-0949">S-adenosyl-L-methionine</keyword>
<dbReference type="InterPro" id="IPR023404">
    <property type="entry name" value="rSAM_horseshoe"/>
</dbReference>
<accession>A0A445N3Y5</accession>
<gene>
    <name evidence="7" type="ORF">PITCH_A930008</name>
</gene>
<dbReference type="SUPFAM" id="SSF102114">
    <property type="entry name" value="Radical SAM enzymes"/>
    <property type="match status" value="1"/>
</dbReference>
<organism evidence="7">
    <name type="scientific">uncultured Desulfobacterium sp</name>
    <dbReference type="NCBI Taxonomy" id="201089"/>
    <lineage>
        <taxon>Bacteria</taxon>
        <taxon>Pseudomonadati</taxon>
        <taxon>Thermodesulfobacteriota</taxon>
        <taxon>Desulfobacteria</taxon>
        <taxon>Desulfobacterales</taxon>
        <taxon>Desulfobacteriaceae</taxon>
        <taxon>Desulfobacterium</taxon>
        <taxon>environmental samples</taxon>
    </lineage>
</organism>
<dbReference type="GO" id="GO:0003824">
    <property type="term" value="F:catalytic activity"/>
    <property type="evidence" value="ECO:0007669"/>
    <property type="project" value="InterPro"/>
</dbReference>
<keyword evidence="4" id="KW-0408">Iron</keyword>
<dbReference type="SMART" id="SM00729">
    <property type="entry name" value="Elp3"/>
    <property type="match status" value="1"/>
</dbReference>
<evidence type="ECO:0000256" key="3">
    <source>
        <dbReference type="ARBA" id="ARBA00022723"/>
    </source>
</evidence>
<dbReference type="GO" id="GO:0051536">
    <property type="term" value="F:iron-sulfur cluster binding"/>
    <property type="evidence" value="ECO:0007669"/>
    <property type="project" value="UniProtKB-KW"/>
</dbReference>
<dbReference type="Gene3D" id="3.80.30.20">
    <property type="entry name" value="tm_1862 like domain"/>
    <property type="match status" value="1"/>
</dbReference>